<evidence type="ECO:0000256" key="2">
    <source>
        <dbReference type="ARBA" id="ARBA00023315"/>
    </source>
</evidence>
<dbReference type="Gene3D" id="3.40.630.30">
    <property type="match status" value="1"/>
</dbReference>
<reference evidence="4 5" key="1">
    <citation type="journal article" date="2015" name="Genome Announc.">
        <title>Draft Genome Sequence of Burkholderia sp. Strain PML1(12), an Ectomycorrhizosphere-Inhabiting Bacterium with Effective Mineral-Weathering Ability.</title>
        <authorList>
            <person name="Uroz S."/>
            <person name="Oger P."/>
        </authorList>
    </citation>
    <scope>NUCLEOTIDE SEQUENCE [LARGE SCALE GENOMIC DNA]</scope>
    <source>
        <strain evidence="5">PML1(12)</strain>
    </source>
</reference>
<gene>
    <name evidence="4" type="ORF">EOS_37125</name>
</gene>
<accession>A0A0J1CLH2</accession>
<dbReference type="SUPFAM" id="SSF55729">
    <property type="entry name" value="Acyl-CoA N-acyltransferases (Nat)"/>
    <property type="match status" value="1"/>
</dbReference>
<evidence type="ECO:0000313" key="5">
    <source>
        <dbReference type="Proteomes" id="UP000035963"/>
    </source>
</evidence>
<dbReference type="InterPro" id="IPR050832">
    <property type="entry name" value="Bact_Acetyltransf"/>
</dbReference>
<dbReference type="InterPro" id="IPR000182">
    <property type="entry name" value="GNAT_dom"/>
</dbReference>
<dbReference type="EMBL" id="AEJF01000228">
    <property type="protein sequence ID" value="KLU21266.1"/>
    <property type="molecule type" value="Genomic_DNA"/>
</dbReference>
<name>A0A0J1CLH2_9BURK</name>
<sequence length="166" mass="18760">MTARTIRKAAVEDVPALTHILNDAIAYKLSHGDSAWGKVGWTEVGVQQSLDRSEVYVIEQDDMPVATMSLSWQDEKYWGTQEPIAGYVHRVAVRNGFHGLGLGSFSIDWCANQVCARNRRYLRLDCDHRNTKLSAYYETLGFTRVATKPMPELGDYVASLYERSAR</sequence>
<dbReference type="InterPro" id="IPR016181">
    <property type="entry name" value="Acyl_CoA_acyltransferase"/>
</dbReference>
<dbReference type="AlphaFoldDB" id="A0A0J1CLH2"/>
<dbReference type="PANTHER" id="PTHR43877:SF2">
    <property type="entry name" value="AMINOALKYLPHOSPHONATE N-ACETYLTRANSFERASE-RELATED"/>
    <property type="match status" value="1"/>
</dbReference>
<dbReference type="CDD" id="cd04301">
    <property type="entry name" value="NAT_SF"/>
    <property type="match status" value="1"/>
</dbReference>
<evidence type="ECO:0000256" key="1">
    <source>
        <dbReference type="ARBA" id="ARBA00022679"/>
    </source>
</evidence>
<dbReference type="RefSeq" id="WP_047897202.1">
    <property type="nucleotide sequence ID" value="NZ_AEJF01000228.1"/>
</dbReference>
<evidence type="ECO:0000259" key="3">
    <source>
        <dbReference type="PROSITE" id="PS51186"/>
    </source>
</evidence>
<proteinExistence type="predicted"/>
<organism evidence="4 5">
    <name type="scientific">Caballeronia mineralivorans PML1(12)</name>
    <dbReference type="NCBI Taxonomy" id="908627"/>
    <lineage>
        <taxon>Bacteria</taxon>
        <taxon>Pseudomonadati</taxon>
        <taxon>Pseudomonadota</taxon>
        <taxon>Betaproteobacteria</taxon>
        <taxon>Burkholderiales</taxon>
        <taxon>Burkholderiaceae</taxon>
        <taxon>Caballeronia</taxon>
    </lineage>
</organism>
<evidence type="ECO:0000313" key="4">
    <source>
        <dbReference type="EMBL" id="KLU21266.1"/>
    </source>
</evidence>
<dbReference type="PROSITE" id="PS51186">
    <property type="entry name" value="GNAT"/>
    <property type="match status" value="1"/>
</dbReference>
<comment type="caution">
    <text evidence="4">The sequence shown here is derived from an EMBL/GenBank/DDBJ whole genome shotgun (WGS) entry which is preliminary data.</text>
</comment>
<feature type="domain" description="N-acetyltransferase" evidence="3">
    <location>
        <begin position="4"/>
        <end position="163"/>
    </location>
</feature>
<keyword evidence="5" id="KW-1185">Reference proteome</keyword>
<dbReference type="GO" id="GO:0016747">
    <property type="term" value="F:acyltransferase activity, transferring groups other than amino-acyl groups"/>
    <property type="evidence" value="ECO:0007669"/>
    <property type="project" value="InterPro"/>
</dbReference>
<dbReference type="PANTHER" id="PTHR43877">
    <property type="entry name" value="AMINOALKYLPHOSPHONATE N-ACETYLTRANSFERASE-RELATED-RELATED"/>
    <property type="match status" value="1"/>
</dbReference>
<dbReference type="OrthoDB" id="1188001at2"/>
<keyword evidence="2" id="KW-0012">Acyltransferase</keyword>
<keyword evidence="1" id="KW-0808">Transferase</keyword>
<dbReference type="PATRIC" id="fig|908627.4.peg.8327"/>
<protein>
    <recommendedName>
        <fullName evidence="3">N-acetyltransferase domain-containing protein</fullName>
    </recommendedName>
</protein>
<dbReference type="Proteomes" id="UP000035963">
    <property type="component" value="Unassembled WGS sequence"/>
</dbReference>
<dbReference type="Pfam" id="PF00583">
    <property type="entry name" value="Acetyltransf_1"/>
    <property type="match status" value="1"/>
</dbReference>